<dbReference type="SUPFAM" id="SSF52374">
    <property type="entry name" value="Nucleotidylyl transferase"/>
    <property type="match status" value="1"/>
</dbReference>
<dbReference type="InterPro" id="IPR001412">
    <property type="entry name" value="aa-tRNA-synth_I_CS"/>
</dbReference>
<dbReference type="CDD" id="cd07962">
    <property type="entry name" value="Anticodon_Ia_Val"/>
    <property type="match status" value="1"/>
</dbReference>
<sequence length="804" mass="92728">MAKYDPSSQEKHWQQFWLDNGIYHFNPKSPKPIYSIDTPPPTVSGKLHMGHVFSYTHTEVLARYFRLSGHNLYYPFGMDDNGLPTERLVETELGIKGSDLPRNEFIQKCLNTVDQYHQKYRDLWQSLGFSVDWRLEYSTISPEIRTLSQKNFIQLFQKGIAYRQESPALWCSTCQTAVAQAEVEDKQKDSIFYDLVFTLEDNKEILIATTRPELLSACVAVFVNPKDKRYLKLVGTTITTPLGDKVKIFKDDKVQIDKGTGIVMCCTYGDETDLFWKKQYNFDEKIILDKNCKFNQLALSQIQGQSVTQARKTIVDYLNSKNLIKKELAIVHDVGCHERCGTPIEIINTFQWFIKVLDIKEDILKFADQINWYPKTMKSRFIAWVENLKWDWAISRDRFYGISVPVFYCTACGEVVLPKDSELPIDPLSQSTSNTCPKCHSSELKGEHLVFDTWFTSGNSPEINSNLNQNLTDKKIKIPMSLRPQAHDIIRTWAFYTIVLSFYKNNQIPWKDVAISGHLLLRKGEKISKRTGGGTIRPETEISTHSADAIRYAMCSASLGLDTYYDANEIQNGKKLVNKLFNASNFVISALKDYQPQPLNPSALLPIDLWLYQKSLETAQDMAKYFQKYDYSHPRDLSVSFFWENFCDYYLEIIKKRIYELKPSDPQKISAQTTLYYSLQNILTIFSPFIPHITEEIYQSYFASQSGLPRSVHLTSWPKITKEFKITSDHQKIIDEILKIISLVRAEKSKNGINLAQPIDILTINHPWLTSPSLQDFLFDLQGVTRASQIKIQKSPDLSISLKY</sequence>
<name>A0A0G0JPZ6_9BACT</name>
<evidence type="ECO:0000256" key="6">
    <source>
        <dbReference type="ARBA" id="ARBA00022840"/>
    </source>
</evidence>
<keyword evidence="7 11" id="KW-0648">Protein biosynthesis</keyword>
<dbReference type="EC" id="6.1.1.9" evidence="2 10"/>
<feature type="domain" description="Methionyl/Valyl/Leucyl/Isoleucyl-tRNA synthetase anticodon-binding" evidence="13">
    <location>
        <begin position="608"/>
        <end position="761"/>
    </location>
</feature>
<dbReference type="GO" id="GO:0002161">
    <property type="term" value="F:aminoacyl-tRNA deacylase activity"/>
    <property type="evidence" value="ECO:0007669"/>
    <property type="project" value="InterPro"/>
</dbReference>
<keyword evidence="5 11" id="KW-0547">Nucleotide-binding</keyword>
<organism evidence="14 15">
    <name type="scientific">Candidatus Shapirobacteria bacterium GW2011_GWE2_38_30</name>
    <dbReference type="NCBI Taxonomy" id="1618490"/>
    <lineage>
        <taxon>Bacteria</taxon>
        <taxon>Candidatus Shapironibacteriota</taxon>
    </lineage>
</organism>
<evidence type="ECO:0000256" key="2">
    <source>
        <dbReference type="ARBA" id="ARBA00013169"/>
    </source>
</evidence>
<dbReference type="InterPro" id="IPR013155">
    <property type="entry name" value="M/V/L/I-tRNA-synth_anticd-bd"/>
</dbReference>
<evidence type="ECO:0000256" key="10">
    <source>
        <dbReference type="NCBIfam" id="TIGR00422"/>
    </source>
</evidence>
<dbReference type="GO" id="GO:0005524">
    <property type="term" value="F:ATP binding"/>
    <property type="evidence" value="ECO:0007669"/>
    <property type="project" value="UniProtKB-KW"/>
</dbReference>
<keyword evidence="4 11" id="KW-0436">Ligase</keyword>
<dbReference type="InterPro" id="IPR002303">
    <property type="entry name" value="Valyl-tRNA_ligase"/>
</dbReference>
<dbReference type="NCBIfam" id="NF009687">
    <property type="entry name" value="PRK13208.1"/>
    <property type="match status" value="1"/>
</dbReference>
<proteinExistence type="inferred from homology"/>
<dbReference type="InterPro" id="IPR009080">
    <property type="entry name" value="tRNAsynth_Ia_anticodon-bd"/>
</dbReference>
<dbReference type="PANTHER" id="PTHR11946:SF93">
    <property type="entry name" value="VALINE--TRNA LIGASE, CHLOROPLASTIC_MITOCHONDRIAL 2"/>
    <property type="match status" value="1"/>
</dbReference>
<comment type="catalytic activity">
    <reaction evidence="9">
        <text>tRNA(Val) + L-valine + ATP = L-valyl-tRNA(Val) + AMP + diphosphate</text>
        <dbReference type="Rhea" id="RHEA:10704"/>
        <dbReference type="Rhea" id="RHEA-COMP:9672"/>
        <dbReference type="Rhea" id="RHEA-COMP:9708"/>
        <dbReference type="ChEBI" id="CHEBI:30616"/>
        <dbReference type="ChEBI" id="CHEBI:33019"/>
        <dbReference type="ChEBI" id="CHEBI:57762"/>
        <dbReference type="ChEBI" id="CHEBI:78442"/>
        <dbReference type="ChEBI" id="CHEBI:78537"/>
        <dbReference type="ChEBI" id="CHEBI:456215"/>
        <dbReference type="EC" id="6.1.1.9"/>
    </reaction>
</comment>
<evidence type="ECO:0000256" key="11">
    <source>
        <dbReference type="RuleBase" id="RU363035"/>
    </source>
</evidence>
<evidence type="ECO:0000259" key="13">
    <source>
        <dbReference type="Pfam" id="PF08264"/>
    </source>
</evidence>
<dbReference type="Proteomes" id="UP000034406">
    <property type="component" value="Unassembled WGS sequence"/>
</dbReference>
<evidence type="ECO:0000256" key="7">
    <source>
        <dbReference type="ARBA" id="ARBA00022917"/>
    </source>
</evidence>
<dbReference type="InterPro" id="IPR002300">
    <property type="entry name" value="aa-tRNA-synth_Ia"/>
</dbReference>
<dbReference type="SUPFAM" id="SSF50677">
    <property type="entry name" value="ValRS/IleRS/LeuRS editing domain"/>
    <property type="match status" value="1"/>
</dbReference>
<keyword evidence="3" id="KW-0963">Cytoplasm</keyword>
<dbReference type="InterPro" id="IPR009008">
    <property type="entry name" value="Val/Leu/Ile-tRNA-synth_edit"/>
</dbReference>
<dbReference type="PANTHER" id="PTHR11946">
    <property type="entry name" value="VALYL-TRNA SYNTHETASES"/>
    <property type="match status" value="1"/>
</dbReference>
<dbReference type="GO" id="GO:0006438">
    <property type="term" value="P:valyl-tRNA aminoacylation"/>
    <property type="evidence" value="ECO:0007669"/>
    <property type="project" value="UniProtKB-UniRule"/>
</dbReference>
<evidence type="ECO:0000256" key="4">
    <source>
        <dbReference type="ARBA" id="ARBA00022598"/>
    </source>
</evidence>
<evidence type="ECO:0000256" key="9">
    <source>
        <dbReference type="ARBA" id="ARBA00047552"/>
    </source>
</evidence>
<evidence type="ECO:0000256" key="5">
    <source>
        <dbReference type="ARBA" id="ARBA00022741"/>
    </source>
</evidence>
<accession>A0A0G0JPZ6</accession>
<evidence type="ECO:0000313" key="14">
    <source>
        <dbReference type="EMBL" id="KKQ69623.1"/>
    </source>
</evidence>
<dbReference type="STRING" id="1618490.US90_C0014G0015"/>
<comment type="similarity">
    <text evidence="11">Belongs to the class-I aminoacyl-tRNA synthetase family.</text>
</comment>
<feature type="domain" description="Aminoacyl-tRNA synthetase class Ia" evidence="12">
    <location>
        <begin position="13"/>
        <end position="562"/>
    </location>
</feature>
<keyword evidence="6 11" id="KW-0067">ATP-binding</keyword>
<dbReference type="SUPFAM" id="SSF47323">
    <property type="entry name" value="Anticodon-binding domain of a subclass of class I aminoacyl-tRNA synthetases"/>
    <property type="match status" value="1"/>
</dbReference>
<dbReference type="GO" id="GO:0005829">
    <property type="term" value="C:cytosol"/>
    <property type="evidence" value="ECO:0007669"/>
    <property type="project" value="TreeGrafter"/>
</dbReference>
<dbReference type="InterPro" id="IPR014729">
    <property type="entry name" value="Rossmann-like_a/b/a_fold"/>
</dbReference>
<keyword evidence="8 11" id="KW-0030">Aminoacyl-tRNA synthetase</keyword>
<reference evidence="14 15" key="1">
    <citation type="journal article" date="2015" name="Nature">
        <title>rRNA introns, odd ribosomes, and small enigmatic genomes across a large radiation of phyla.</title>
        <authorList>
            <person name="Brown C.T."/>
            <person name="Hug L.A."/>
            <person name="Thomas B.C."/>
            <person name="Sharon I."/>
            <person name="Castelle C.J."/>
            <person name="Singh A."/>
            <person name="Wilkins M.J."/>
            <person name="Williams K.H."/>
            <person name="Banfield J.F."/>
        </authorList>
    </citation>
    <scope>NUCLEOTIDE SEQUENCE [LARGE SCALE GENOMIC DNA]</scope>
</reference>
<evidence type="ECO:0000256" key="8">
    <source>
        <dbReference type="ARBA" id="ARBA00023146"/>
    </source>
</evidence>
<evidence type="ECO:0000256" key="1">
    <source>
        <dbReference type="ARBA" id="ARBA00004496"/>
    </source>
</evidence>
<dbReference type="PATRIC" id="fig|1618490.4.peg.556"/>
<evidence type="ECO:0000259" key="12">
    <source>
        <dbReference type="Pfam" id="PF00133"/>
    </source>
</evidence>
<dbReference type="EMBL" id="LBUT01000014">
    <property type="protein sequence ID" value="KKQ69623.1"/>
    <property type="molecule type" value="Genomic_DNA"/>
</dbReference>
<evidence type="ECO:0000313" key="15">
    <source>
        <dbReference type="Proteomes" id="UP000034406"/>
    </source>
</evidence>
<dbReference type="Gene3D" id="1.10.730.10">
    <property type="entry name" value="Isoleucyl-tRNA Synthetase, Domain 1"/>
    <property type="match status" value="1"/>
</dbReference>
<dbReference type="Pfam" id="PF08264">
    <property type="entry name" value="Anticodon_1"/>
    <property type="match status" value="1"/>
</dbReference>
<protein>
    <recommendedName>
        <fullName evidence="2 10">Valine--tRNA ligase</fullName>
        <ecNumber evidence="2 10">6.1.1.9</ecNumber>
    </recommendedName>
</protein>
<dbReference type="GO" id="GO:0004832">
    <property type="term" value="F:valine-tRNA ligase activity"/>
    <property type="evidence" value="ECO:0007669"/>
    <property type="project" value="UniProtKB-UniRule"/>
</dbReference>
<evidence type="ECO:0000256" key="3">
    <source>
        <dbReference type="ARBA" id="ARBA00022490"/>
    </source>
</evidence>
<gene>
    <name evidence="14" type="ORF">US90_C0014G0015</name>
</gene>
<dbReference type="AlphaFoldDB" id="A0A0G0JPZ6"/>
<comment type="subcellular location">
    <subcellularLocation>
        <location evidence="1">Cytoplasm</location>
    </subcellularLocation>
</comment>
<dbReference type="Gene3D" id="3.40.50.620">
    <property type="entry name" value="HUPs"/>
    <property type="match status" value="2"/>
</dbReference>
<dbReference type="PRINTS" id="PR00986">
    <property type="entry name" value="TRNASYNTHVAL"/>
</dbReference>
<comment type="caution">
    <text evidence="14">The sequence shown here is derived from an EMBL/GenBank/DDBJ whole genome shotgun (WGS) entry which is preliminary data.</text>
</comment>
<dbReference type="PROSITE" id="PS00178">
    <property type="entry name" value="AA_TRNA_LIGASE_I"/>
    <property type="match status" value="1"/>
</dbReference>
<dbReference type="NCBIfam" id="TIGR00422">
    <property type="entry name" value="valS"/>
    <property type="match status" value="1"/>
</dbReference>
<dbReference type="Pfam" id="PF00133">
    <property type="entry name" value="tRNA-synt_1"/>
    <property type="match status" value="1"/>
</dbReference>
<dbReference type="InterPro" id="IPR033705">
    <property type="entry name" value="Anticodon_Ia_Val"/>
</dbReference>
<dbReference type="FunFam" id="3.40.50.620:FF:000192">
    <property type="entry name" value="Valine--tRNA ligase"/>
    <property type="match status" value="1"/>
</dbReference>